<proteinExistence type="predicted"/>
<dbReference type="Proteomes" id="UP000660454">
    <property type="component" value="Unassembled WGS sequence"/>
</dbReference>
<gene>
    <name evidence="2" type="ORF">Msi02_30770</name>
</gene>
<keyword evidence="3" id="KW-1185">Reference proteome</keyword>
<evidence type="ECO:0000313" key="2">
    <source>
        <dbReference type="EMBL" id="GIH62260.1"/>
    </source>
</evidence>
<evidence type="ECO:0000256" key="1">
    <source>
        <dbReference type="SAM" id="MobiDB-lite"/>
    </source>
</evidence>
<evidence type="ECO:0000313" key="3">
    <source>
        <dbReference type="Proteomes" id="UP000660454"/>
    </source>
</evidence>
<name>A0ABQ4GLK8_9ACTN</name>
<organism evidence="2 3">
    <name type="scientific">Microbispora siamensis</name>
    <dbReference type="NCBI Taxonomy" id="564413"/>
    <lineage>
        <taxon>Bacteria</taxon>
        <taxon>Bacillati</taxon>
        <taxon>Actinomycetota</taxon>
        <taxon>Actinomycetes</taxon>
        <taxon>Streptosporangiales</taxon>
        <taxon>Streptosporangiaceae</taxon>
        <taxon>Microbispora</taxon>
    </lineage>
</organism>
<accession>A0ABQ4GLK8</accession>
<sequence length="104" mass="10884">MDPRDLVDHRLSSPVWPAGSGCLFPGAFQKSAVPEDGSGTGERDEVGGVDRSIAINKDVDGHLMKGDKRAATEAIFSALLARPKRVAPIVAGERGAGGRMRDAS</sequence>
<feature type="region of interest" description="Disordered" evidence="1">
    <location>
        <begin position="30"/>
        <end position="49"/>
    </location>
</feature>
<comment type="caution">
    <text evidence="2">The sequence shown here is derived from an EMBL/GenBank/DDBJ whole genome shotgun (WGS) entry which is preliminary data.</text>
</comment>
<dbReference type="EMBL" id="BOOF01000015">
    <property type="protein sequence ID" value="GIH62260.1"/>
    <property type="molecule type" value="Genomic_DNA"/>
</dbReference>
<protein>
    <submittedName>
        <fullName evidence="2">Uncharacterized protein</fullName>
    </submittedName>
</protein>
<reference evidence="2 3" key="1">
    <citation type="submission" date="2021-01" db="EMBL/GenBank/DDBJ databases">
        <title>Whole genome shotgun sequence of Microbispora siamensis NBRC 104113.</title>
        <authorList>
            <person name="Komaki H."/>
            <person name="Tamura T."/>
        </authorList>
    </citation>
    <scope>NUCLEOTIDE SEQUENCE [LARGE SCALE GENOMIC DNA]</scope>
    <source>
        <strain evidence="2 3">NBRC 104113</strain>
    </source>
</reference>
<dbReference type="PROSITE" id="PS51257">
    <property type="entry name" value="PROKAR_LIPOPROTEIN"/>
    <property type="match status" value="1"/>
</dbReference>